<evidence type="ECO:0000313" key="3">
    <source>
        <dbReference type="Proteomes" id="UP000321413"/>
    </source>
</evidence>
<dbReference type="SUPFAM" id="SSF47413">
    <property type="entry name" value="lambda repressor-like DNA-binding domains"/>
    <property type="match status" value="1"/>
</dbReference>
<dbReference type="GO" id="GO:0003677">
    <property type="term" value="F:DNA binding"/>
    <property type="evidence" value="ECO:0007669"/>
    <property type="project" value="InterPro"/>
</dbReference>
<dbReference type="AlphaFoldDB" id="A0A5C7G364"/>
<evidence type="ECO:0000313" key="2">
    <source>
        <dbReference type="EMBL" id="TXF97977.1"/>
    </source>
</evidence>
<dbReference type="Gene3D" id="1.10.260.40">
    <property type="entry name" value="lambda repressor-like DNA-binding domains"/>
    <property type="match status" value="1"/>
</dbReference>
<gene>
    <name evidence="2" type="ORF">FVD38_18585</name>
</gene>
<protein>
    <submittedName>
        <fullName evidence="2">Helix-turn-helix transcriptional regulator</fullName>
    </submittedName>
</protein>
<dbReference type="InterPro" id="IPR001387">
    <property type="entry name" value="Cro/C1-type_HTH"/>
</dbReference>
<dbReference type="SMART" id="SM00530">
    <property type="entry name" value="HTH_XRE"/>
    <property type="match status" value="1"/>
</dbReference>
<accession>A0A5C7G364</accession>
<organism evidence="2 3">
    <name type="scientific">Massilia arenae</name>
    <dbReference type="NCBI Taxonomy" id="2603288"/>
    <lineage>
        <taxon>Bacteria</taxon>
        <taxon>Pseudomonadati</taxon>
        <taxon>Pseudomonadota</taxon>
        <taxon>Betaproteobacteria</taxon>
        <taxon>Burkholderiales</taxon>
        <taxon>Oxalobacteraceae</taxon>
        <taxon>Telluria group</taxon>
        <taxon>Massilia</taxon>
    </lineage>
</organism>
<dbReference type="InterPro" id="IPR010982">
    <property type="entry name" value="Lambda_DNA-bd_dom_sf"/>
</dbReference>
<dbReference type="EMBL" id="VPFD01000021">
    <property type="protein sequence ID" value="TXF97977.1"/>
    <property type="molecule type" value="Genomic_DNA"/>
</dbReference>
<dbReference type="Proteomes" id="UP000321413">
    <property type="component" value="Unassembled WGS sequence"/>
</dbReference>
<name>A0A5C7G364_9BURK</name>
<keyword evidence="3" id="KW-1185">Reference proteome</keyword>
<dbReference type="CDD" id="cd00093">
    <property type="entry name" value="HTH_XRE"/>
    <property type="match status" value="1"/>
</dbReference>
<dbReference type="PROSITE" id="PS50943">
    <property type="entry name" value="HTH_CROC1"/>
    <property type="match status" value="1"/>
</dbReference>
<dbReference type="Pfam" id="PF13560">
    <property type="entry name" value="HTH_31"/>
    <property type="match status" value="1"/>
</dbReference>
<comment type="caution">
    <text evidence="2">The sequence shown here is derived from an EMBL/GenBank/DDBJ whole genome shotgun (WGS) entry which is preliminary data.</text>
</comment>
<reference evidence="2 3" key="1">
    <citation type="submission" date="2019-08" db="EMBL/GenBank/DDBJ databases">
        <title>Massilia golmudensis sp. nov., isolated from sand in the Qinghai-Tibetan Plateau.</title>
        <authorList>
            <person name="Zhang B."/>
        </authorList>
    </citation>
    <scope>NUCLEOTIDE SEQUENCE [LARGE SCALE GENOMIC DNA]</scope>
    <source>
        <strain evidence="2 3">GEM5</strain>
    </source>
</reference>
<evidence type="ECO:0000259" key="1">
    <source>
        <dbReference type="PROSITE" id="PS50943"/>
    </source>
</evidence>
<proteinExistence type="predicted"/>
<sequence>MFGKRMKEARLRAGLSQEKLGVLAGIDEMSSSARMNQYERGKHVPDFSLVERVAQVLDVPECYFYCKEDDMALILIRLHRIPAHERQGVIGAVERLLSETGNVEEAQ</sequence>
<feature type="domain" description="HTH cro/C1-type" evidence="1">
    <location>
        <begin position="6"/>
        <end position="64"/>
    </location>
</feature>